<keyword evidence="3" id="KW-1185">Reference proteome</keyword>
<sequence>MTLSPWEPMVFALGRDNSQSLRSPMSARPSTTKSEHGRRWHTGLADSQPSSRPSEKGPSNGTTPVRGNSVIDMSWAATVEAEEESHNELEDSASMYVLNSEKRDDKSYMEQRRWIRNARREVKEVFSKIEESVAVTEREEVEVAHHFNTEEQLKIHAQKRRLEDCGQRGQGEVLARGSYYMRKRMIYTMPWEPGFDTHRVLAKKIVVWLDLLNVDPMMEGLGKSLLSSLGEVLQVAGVTEKMEAKFANIRGCVLMDMTKALPSVLVLHMNEENPDDFSEVGKKGKQKEVSTSEVPSIPDQSNRFAVLEENDEEDHVENVLEDEAMEPTRDHLEKGDGNEREETSRRESSHGDHVGVGYANTGRGGRGTAVLAVQELKSRERQIDFNLRNIMAEALVVVDFAPNEIGGAALAIHESIKVRARGVKGTSNMAWVCVEIQGKEVYMASVYGPHGQDEKIAFYAWLRDMANGKNWILVGDWNMVLAQEDSSGPTPVLKGETLNVWGEVEIAWNMEDTYNIALQKVGQRFTRQAVRDSRLDQLRLDKAYVNKNAVWVKEVRQLTHDGNEALSDHSPVILEVNLDGSNAGRRNRKDLYTKMKVKSMRNPVRRKQILEAWEEG</sequence>
<feature type="compositionally biased region" description="Polar residues" evidence="1">
    <location>
        <begin position="45"/>
        <end position="66"/>
    </location>
</feature>
<feature type="compositionally biased region" description="Polar residues" evidence="1">
    <location>
        <begin position="291"/>
        <end position="303"/>
    </location>
</feature>
<organism evidence="2 3">
    <name type="scientific">Riccia sorocarpa</name>
    <dbReference type="NCBI Taxonomy" id="122646"/>
    <lineage>
        <taxon>Eukaryota</taxon>
        <taxon>Viridiplantae</taxon>
        <taxon>Streptophyta</taxon>
        <taxon>Embryophyta</taxon>
        <taxon>Marchantiophyta</taxon>
        <taxon>Marchantiopsida</taxon>
        <taxon>Marchantiidae</taxon>
        <taxon>Marchantiales</taxon>
        <taxon>Ricciaceae</taxon>
        <taxon>Riccia</taxon>
    </lineage>
</organism>
<feature type="region of interest" description="Disordered" evidence="1">
    <location>
        <begin position="321"/>
        <end position="361"/>
    </location>
</feature>
<dbReference type="InterPro" id="IPR036691">
    <property type="entry name" value="Endo/exonu/phosph_ase_sf"/>
</dbReference>
<feature type="region of interest" description="Disordered" evidence="1">
    <location>
        <begin position="13"/>
        <end position="69"/>
    </location>
</feature>
<evidence type="ECO:0000313" key="3">
    <source>
        <dbReference type="Proteomes" id="UP001633002"/>
    </source>
</evidence>
<gene>
    <name evidence="2" type="ORF">R1sor_001425</name>
</gene>
<feature type="region of interest" description="Disordered" evidence="1">
    <location>
        <begin position="275"/>
        <end position="303"/>
    </location>
</feature>
<evidence type="ECO:0000313" key="2">
    <source>
        <dbReference type="EMBL" id="KAL3683403.1"/>
    </source>
</evidence>
<comment type="caution">
    <text evidence="2">The sequence shown here is derived from an EMBL/GenBank/DDBJ whole genome shotgun (WGS) entry which is preliminary data.</text>
</comment>
<protein>
    <recommendedName>
        <fullName evidence="4">Reverse transcriptase</fullName>
    </recommendedName>
</protein>
<name>A0ABD3GVZ1_9MARC</name>
<evidence type="ECO:0000256" key="1">
    <source>
        <dbReference type="SAM" id="MobiDB-lite"/>
    </source>
</evidence>
<reference evidence="2 3" key="1">
    <citation type="submission" date="2024-09" db="EMBL/GenBank/DDBJ databases">
        <title>Chromosome-scale assembly of Riccia sorocarpa.</title>
        <authorList>
            <person name="Paukszto L."/>
        </authorList>
    </citation>
    <scope>NUCLEOTIDE SEQUENCE [LARGE SCALE GENOMIC DNA]</scope>
    <source>
        <strain evidence="2">LP-2024</strain>
        <tissue evidence="2">Aerial parts of the thallus</tissue>
    </source>
</reference>
<feature type="compositionally biased region" description="Basic and acidic residues" evidence="1">
    <location>
        <begin position="279"/>
        <end position="290"/>
    </location>
</feature>
<accession>A0ABD3GVZ1</accession>
<feature type="compositionally biased region" description="Basic and acidic residues" evidence="1">
    <location>
        <begin position="326"/>
        <end position="353"/>
    </location>
</feature>
<evidence type="ECO:0008006" key="4">
    <source>
        <dbReference type="Google" id="ProtNLM"/>
    </source>
</evidence>
<proteinExistence type="predicted"/>
<feature type="compositionally biased region" description="Polar residues" evidence="1">
    <location>
        <begin position="16"/>
        <end position="32"/>
    </location>
</feature>
<dbReference type="EMBL" id="JBJQOH010000006">
    <property type="protein sequence ID" value="KAL3683403.1"/>
    <property type="molecule type" value="Genomic_DNA"/>
</dbReference>
<dbReference type="SUPFAM" id="SSF56219">
    <property type="entry name" value="DNase I-like"/>
    <property type="match status" value="1"/>
</dbReference>
<dbReference type="Gene3D" id="3.60.10.10">
    <property type="entry name" value="Endonuclease/exonuclease/phosphatase"/>
    <property type="match status" value="1"/>
</dbReference>
<dbReference type="AlphaFoldDB" id="A0ABD3GVZ1"/>
<dbReference type="Proteomes" id="UP001633002">
    <property type="component" value="Unassembled WGS sequence"/>
</dbReference>